<dbReference type="EMBL" id="JANEYG010000085">
    <property type="protein sequence ID" value="KAJ8913931.1"/>
    <property type="molecule type" value="Genomic_DNA"/>
</dbReference>
<reference evidence="1 2" key="1">
    <citation type="journal article" date="2023" name="Insect Mol. Biol.">
        <title>Genome sequencing provides insights into the evolution of gene families encoding plant cell wall-degrading enzymes in longhorned beetles.</title>
        <authorList>
            <person name="Shin N.R."/>
            <person name="Okamura Y."/>
            <person name="Kirsch R."/>
            <person name="Pauchet Y."/>
        </authorList>
    </citation>
    <scope>NUCLEOTIDE SEQUENCE [LARGE SCALE GENOMIC DNA]</scope>
    <source>
        <strain evidence="1">EAD_L_NR</strain>
    </source>
</reference>
<gene>
    <name evidence="1" type="ORF">NQ315_005729</name>
</gene>
<organism evidence="1 2">
    <name type="scientific">Exocentrus adspersus</name>
    <dbReference type="NCBI Taxonomy" id="1586481"/>
    <lineage>
        <taxon>Eukaryota</taxon>
        <taxon>Metazoa</taxon>
        <taxon>Ecdysozoa</taxon>
        <taxon>Arthropoda</taxon>
        <taxon>Hexapoda</taxon>
        <taxon>Insecta</taxon>
        <taxon>Pterygota</taxon>
        <taxon>Neoptera</taxon>
        <taxon>Endopterygota</taxon>
        <taxon>Coleoptera</taxon>
        <taxon>Polyphaga</taxon>
        <taxon>Cucujiformia</taxon>
        <taxon>Chrysomeloidea</taxon>
        <taxon>Cerambycidae</taxon>
        <taxon>Lamiinae</taxon>
        <taxon>Acanthocinini</taxon>
        <taxon>Exocentrus</taxon>
    </lineage>
</organism>
<proteinExistence type="predicted"/>
<comment type="caution">
    <text evidence="1">The sequence shown here is derived from an EMBL/GenBank/DDBJ whole genome shotgun (WGS) entry which is preliminary data.</text>
</comment>
<name>A0AAV8VJF9_9CUCU</name>
<dbReference type="AlphaFoldDB" id="A0AAV8VJF9"/>
<evidence type="ECO:0000313" key="2">
    <source>
        <dbReference type="Proteomes" id="UP001159042"/>
    </source>
</evidence>
<keyword evidence="2" id="KW-1185">Reference proteome</keyword>
<dbReference type="Proteomes" id="UP001159042">
    <property type="component" value="Unassembled WGS sequence"/>
</dbReference>
<sequence>MSYSEPQSLCGESNPGYLEISAEKLKSLKEYAVTSQESDQSWSSQGIDPMSSDMSISENNSNVVTAHNYTSKSDISYDINPDISIDLDIAQSFTNISRPLADQNVEASKLYQETEYQHSLTVLKNSATLSCDNLNGDSRHIQNLVLINTAITENNNTIEEYTVTPAANIVLTDNSGIDRISTGAIKLDCKTTPNMTNDKDDNINDTTEKVVDTTHEKSTPKINIISIYKLNQDEQFQKIDKLETKVTHFPRHLLRKHDDEGAVKEYMSLPTNETNQQKKYF</sequence>
<protein>
    <submittedName>
        <fullName evidence="1">Uncharacterized protein</fullName>
    </submittedName>
</protein>
<accession>A0AAV8VJF9</accession>
<evidence type="ECO:0000313" key="1">
    <source>
        <dbReference type="EMBL" id="KAJ8913931.1"/>
    </source>
</evidence>